<sequence>MTQLLPLLLLGLVVTGCGGTPAAAPAPAPAQSSAVSGPQPLPGMAVAEPVSVRVPRIGVDSTLVPLHLDTAGVLQDPDVYDQAGWFADGPAPGDPGPAVIAGHVDSTDGPAVFYRLRELVAGDEITVVRSDGRTVVFRVDGVQDYPKDVFPTAAVYGPAPGSTLRLITCGGEFDHGKRSYRDNIVAYATAITT</sequence>
<keyword evidence="2" id="KW-0732">Signal</keyword>
<protein>
    <submittedName>
        <fullName evidence="3">Class F sortase</fullName>
    </submittedName>
</protein>
<reference evidence="4" key="1">
    <citation type="journal article" date="2019" name="Int. J. Syst. Evol. Microbiol.">
        <title>The Global Catalogue of Microorganisms (GCM) 10K type strain sequencing project: providing services to taxonomists for standard genome sequencing and annotation.</title>
        <authorList>
            <consortium name="The Broad Institute Genomics Platform"/>
            <consortium name="The Broad Institute Genome Sequencing Center for Infectious Disease"/>
            <person name="Wu L."/>
            <person name="Ma J."/>
        </authorList>
    </citation>
    <scope>NUCLEOTIDE SEQUENCE [LARGE SCALE GENOMIC DNA]</scope>
    <source>
        <strain evidence="4">CGMCC 4.7319</strain>
    </source>
</reference>
<dbReference type="InterPro" id="IPR023365">
    <property type="entry name" value="Sortase_dom-sf"/>
</dbReference>
<dbReference type="EMBL" id="BMNC01000029">
    <property type="protein sequence ID" value="GGN29066.1"/>
    <property type="molecule type" value="Genomic_DNA"/>
</dbReference>
<keyword evidence="1" id="KW-0378">Hydrolase</keyword>
<organism evidence="3 4">
    <name type="scientific">Lentzea pudingi</name>
    <dbReference type="NCBI Taxonomy" id="1789439"/>
    <lineage>
        <taxon>Bacteria</taxon>
        <taxon>Bacillati</taxon>
        <taxon>Actinomycetota</taxon>
        <taxon>Actinomycetes</taxon>
        <taxon>Pseudonocardiales</taxon>
        <taxon>Pseudonocardiaceae</taxon>
        <taxon>Lentzea</taxon>
    </lineage>
</organism>
<dbReference type="NCBIfam" id="NF033748">
    <property type="entry name" value="class_F_sortase"/>
    <property type="match status" value="1"/>
</dbReference>
<keyword evidence="4" id="KW-1185">Reference proteome</keyword>
<name>A0ABQ2IW75_9PSEU</name>
<dbReference type="Pfam" id="PF04203">
    <property type="entry name" value="Sortase"/>
    <property type="match status" value="1"/>
</dbReference>
<dbReference type="Proteomes" id="UP000597656">
    <property type="component" value="Unassembled WGS sequence"/>
</dbReference>
<feature type="chain" id="PRO_5047008393" evidence="2">
    <location>
        <begin position="23"/>
        <end position="193"/>
    </location>
</feature>
<feature type="signal peptide" evidence="2">
    <location>
        <begin position="1"/>
        <end position="22"/>
    </location>
</feature>
<evidence type="ECO:0000256" key="2">
    <source>
        <dbReference type="SAM" id="SignalP"/>
    </source>
</evidence>
<evidence type="ECO:0000256" key="1">
    <source>
        <dbReference type="ARBA" id="ARBA00022801"/>
    </source>
</evidence>
<comment type="caution">
    <text evidence="3">The sequence shown here is derived from an EMBL/GenBank/DDBJ whole genome shotgun (WGS) entry which is preliminary data.</text>
</comment>
<proteinExistence type="predicted"/>
<dbReference type="Gene3D" id="2.40.260.10">
    <property type="entry name" value="Sortase"/>
    <property type="match status" value="1"/>
</dbReference>
<dbReference type="InterPro" id="IPR005754">
    <property type="entry name" value="Sortase"/>
</dbReference>
<dbReference type="RefSeq" id="WP_229694297.1">
    <property type="nucleotide sequence ID" value="NZ_BMNC01000029.1"/>
</dbReference>
<evidence type="ECO:0000313" key="4">
    <source>
        <dbReference type="Proteomes" id="UP000597656"/>
    </source>
</evidence>
<evidence type="ECO:0000313" key="3">
    <source>
        <dbReference type="EMBL" id="GGN29066.1"/>
    </source>
</evidence>
<accession>A0ABQ2IW75</accession>
<dbReference type="CDD" id="cd05829">
    <property type="entry name" value="Sortase_F"/>
    <property type="match status" value="1"/>
</dbReference>
<dbReference type="SUPFAM" id="SSF63817">
    <property type="entry name" value="Sortase"/>
    <property type="match status" value="1"/>
</dbReference>
<dbReference type="InterPro" id="IPR042001">
    <property type="entry name" value="Sortase_F"/>
</dbReference>
<gene>
    <name evidence="3" type="ORF">GCM10011609_85840</name>
</gene>